<accession>A4XWV8</accession>
<dbReference type="HOGENOM" id="CLU_860152_0_0_6"/>
<dbReference type="EMBL" id="CP000680">
    <property type="protein sequence ID" value="ABP85824.1"/>
    <property type="molecule type" value="Genomic_DNA"/>
</dbReference>
<dbReference type="Pfam" id="PF14238">
    <property type="entry name" value="DUF4340"/>
    <property type="match status" value="1"/>
</dbReference>
<name>A4XWV8_ECTM1</name>
<feature type="domain" description="DUF4340" evidence="2">
    <location>
        <begin position="97"/>
        <end position="273"/>
    </location>
</feature>
<evidence type="ECO:0000256" key="1">
    <source>
        <dbReference type="SAM" id="Phobius"/>
    </source>
</evidence>
<protein>
    <recommendedName>
        <fullName evidence="2">DUF4340 domain-containing protein</fullName>
    </recommendedName>
</protein>
<dbReference type="AlphaFoldDB" id="A4XWV8"/>
<organism evidence="3">
    <name type="scientific">Ectopseudomonas mendocina (strain ymp)</name>
    <name type="common">Pseudomonas mendocina</name>
    <dbReference type="NCBI Taxonomy" id="399739"/>
    <lineage>
        <taxon>Bacteria</taxon>
        <taxon>Pseudomonadati</taxon>
        <taxon>Pseudomonadota</taxon>
        <taxon>Gammaproteobacteria</taxon>
        <taxon>Pseudomonadales</taxon>
        <taxon>Pseudomonadaceae</taxon>
        <taxon>Ectopseudomonas</taxon>
    </lineage>
</organism>
<gene>
    <name evidence="3" type="ordered locus">Pmen_3070</name>
</gene>
<dbReference type="STRING" id="399739.Pmen_3070"/>
<keyword evidence="1" id="KW-1133">Transmembrane helix</keyword>
<keyword evidence="1" id="KW-0472">Membrane</keyword>
<keyword evidence="1" id="KW-0812">Transmembrane</keyword>
<dbReference type="KEGG" id="pmy:Pmen_3070"/>
<dbReference type="InterPro" id="IPR025641">
    <property type="entry name" value="DUF4340"/>
</dbReference>
<evidence type="ECO:0000313" key="3">
    <source>
        <dbReference type="EMBL" id="ABP85824.1"/>
    </source>
</evidence>
<reference evidence="3" key="1">
    <citation type="submission" date="2007-04" db="EMBL/GenBank/DDBJ databases">
        <title>Complete sequence of Pseudomonas mendocina ymp.</title>
        <authorList>
            <consortium name="US DOE Joint Genome Institute"/>
            <person name="Copeland A."/>
            <person name="Lucas S."/>
            <person name="Lapidus A."/>
            <person name="Barry K."/>
            <person name="Glavina del Rio T."/>
            <person name="Dalin E."/>
            <person name="Tice H."/>
            <person name="Pitluck S."/>
            <person name="Kiss H."/>
            <person name="Brettin T."/>
            <person name="Detter J.C."/>
            <person name="Bruce D."/>
            <person name="Han C."/>
            <person name="Schmutz J."/>
            <person name="Larimer F."/>
            <person name="Land M."/>
            <person name="Hauser L."/>
            <person name="Kyrpides N."/>
            <person name="Mikhailova N."/>
            <person name="Hersman L."/>
            <person name="Dubois J."/>
            <person name="Maurice P."/>
            <person name="Richardson P."/>
        </authorList>
    </citation>
    <scope>NUCLEOTIDE SEQUENCE [LARGE SCALE GENOMIC DNA]</scope>
    <source>
        <strain evidence="3">Ymp</strain>
    </source>
</reference>
<feature type="transmembrane region" description="Helical" evidence="1">
    <location>
        <begin position="30"/>
        <end position="48"/>
    </location>
</feature>
<sequence length="354" mass="39943">MRTTQEASVRTAPLRGFILSKGEKIMGRKGLIALIVIVLLCVLGYLAVQRDQQQSTAQIERAPWLAAEQDYLGSLQAVEVEQPGQPPVRIERRDERWVVPAKADYPAAPEPLAKLLRALREARTVEAKTANAQWHGRLGLAEQGQEDEQALRLRLYFDGHPELNLRLGNPSQQGSGQLVRRAGEDQVWQIDQVFELPTHELQWLDRRVSDIPFASVKRLELRYADGETLTLSKTDAEQYNFTVEQLRKDQKLSFEGAANGMVTLFSNLRFADAAPLAQVVFKQAPMLTFSLGGVDGQKLEGLLYKQGEQYWLVLTEHEGFKAGEISARSDWAYRLEADQVQRLAKKLRDLLAKN</sequence>
<proteinExistence type="predicted"/>
<dbReference type="eggNOG" id="ENOG5031SVN">
    <property type="taxonomic scope" value="Bacteria"/>
</dbReference>
<evidence type="ECO:0000259" key="2">
    <source>
        <dbReference type="Pfam" id="PF14238"/>
    </source>
</evidence>